<keyword evidence="16" id="KW-1185">Reference proteome</keyword>
<evidence type="ECO:0000256" key="5">
    <source>
        <dbReference type="ARBA" id="ARBA00022617"/>
    </source>
</evidence>
<keyword evidence="5 13" id="KW-0349">Heme</keyword>
<dbReference type="GO" id="GO:0020037">
    <property type="term" value="F:heme binding"/>
    <property type="evidence" value="ECO:0007669"/>
    <property type="project" value="InterPro"/>
</dbReference>
<dbReference type="AlphaFoldDB" id="A0A8J6LIF8"/>
<keyword evidence="8" id="KW-0492">Microsome</keyword>
<dbReference type="PANTHER" id="PTHR24292">
    <property type="entry name" value="CYTOCHROME P450"/>
    <property type="match status" value="1"/>
</dbReference>
<organism evidence="15 16">
    <name type="scientific">Tenebrio molitor</name>
    <name type="common">Yellow mealworm beetle</name>
    <dbReference type="NCBI Taxonomy" id="7067"/>
    <lineage>
        <taxon>Eukaryota</taxon>
        <taxon>Metazoa</taxon>
        <taxon>Ecdysozoa</taxon>
        <taxon>Arthropoda</taxon>
        <taxon>Hexapoda</taxon>
        <taxon>Insecta</taxon>
        <taxon>Pterygota</taxon>
        <taxon>Neoptera</taxon>
        <taxon>Endopterygota</taxon>
        <taxon>Coleoptera</taxon>
        <taxon>Polyphaga</taxon>
        <taxon>Cucujiformia</taxon>
        <taxon>Tenebrionidae</taxon>
        <taxon>Tenebrio</taxon>
    </lineage>
</organism>
<evidence type="ECO:0000256" key="10">
    <source>
        <dbReference type="ARBA" id="ARBA00023004"/>
    </source>
</evidence>
<protein>
    <recommendedName>
        <fullName evidence="17">Cytochrome P450 monooxygenase</fullName>
    </recommendedName>
</protein>
<evidence type="ECO:0000313" key="16">
    <source>
        <dbReference type="Proteomes" id="UP000719412"/>
    </source>
</evidence>
<dbReference type="PRINTS" id="PR00463">
    <property type="entry name" value="EP450I"/>
</dbReference>
<dbReference type="PANTHER" id="PTHR24292:SF100">
    <property type="entry name" value="CYTOCHROME P450 6A16, ISOFORM B-RELATED"/>
    <property type="match status" value="1"/>
</dbReference>
<comment type="cofactor">
    <cofactor evidence="1 13">
        <name>heme</name>
        <dbReference type="ChEBI" id="CHEBI:30413"/>
    </cofactor>
</comment>
<evidence type="ECO:0000256" key="13">
    <source>
        <dbReference type="PIRSR" id="PIRSR602401-1"/>
    </source>
</evidence>
<evidence type="ECO:0000256" key="9">
    <source>
        <dbReference type="ARBA" id="ARBA00023002"/>
    </source>
</evidence>
<dbReference type="PRINTS" id="PR00385">
    <property type="entry name" value="P450"/>
</dbReference>
<dbReference type="InterPro" id="IPR050476">
    <property type="entry name" value="Insect_CytP450_Detox"/>
</dbReference>
<evidence type="ECO:0000256" key="4">
    <source>
        <dbReference type="ARBA" id="ARBA00010617"/>
    </source>
</evidence>
<evidence type="ECO:0000256" key="8">
    <source>
        <dbReference type="ARBA" id="ARBA00022848"/>
    </source>
</evidence>
<proteinExistence type="inferred from homology"/>
<dbReference type="InterPro" id="IPR036396">
    <property type="entry name" value="Cyt_P450_sf"/>
</dbReference>
<keyword evidence="9 14" id="KW-0560">Oxidoreductase</keyword>
<keyword evidence="12" id="KW-0472">Membrane</keyword>
<dbReference type="PROSITE" id="PS00086">
    <property type="entry name" value="CYTOCHROME_P450"/>
    <property type="match status" value="1"/>
</dbReference>
<evidence type="ECO:0000256" key="6">
    <source>
        <dbReference type="ARBA" id="ARBA00022723"/>
    </source>
</evidence>
<keyword evidence="7" id="KW-0256">Endoplasmic reticulum</keyword>
<evidence type="ECO:0000256" key="7">
    <source>
        <dbReference type="ARBA" id="ARBA00022824"/>
    </source>
</evidence>
<evidence type="ECO:0000256" key="1">
    <source>
        <dbReference type="ARBA" id="ARBA00001971"/>
    </source>
</evidence>
<dbReference type="InterPro" id="IPR017972">
    <property type="entry name" value="Cyt_P450_CS"/>
</dbReference>
<sequence>MYRYFKSHHKPHGGFYLLFMPTYMPVDPELVKYVMQNDFNHFVDRGLYYNEETDPLSAHLFSLDGAKWRNLRVKMTPTFTSGKMKMMFDTLVKCGDQLLTEMNKTVGNTSIDIKDMLARFTTDIIGTVAFGIDCNSLKNPDNEFNRYMKLFFLDGFWDNIIGFITFVTPGIAKKLGLKAVKPPLSKFFMRVVKDTVDYREKNNIHRKDFMHFLLQLKNRGKLDEDGGILKEIGDDKESNLSINELAAQAFVFFLAGYETSSTTMTFCLFELASNPEIQEKLRQEVFEVLKRHDNKLTYDATMEMHYMEKVINETLRKYPPVPGLNRICTKDYKVPGSNIMIKKDTKVWIPVLGLQRDPEFYPDPEKFDPERFSEENKNERHPYTFIPFGEGPRVCIGLRFGMMQTKVGLSILLKNYKFSVSSKTTVPLQLDPRSFIMSTEGGIWLNYTEV</sequence>
<comment type="caution">
    <text evidence="15">The sequence shown here is derived from an EMBL/GenBank/DDBJ whole genome shotgun (WGS) entry which is preliminary data.</text>
</comment>
<evidence type="ECO:0008006" key="17">
    <source>
        <dbReference type="Google" id="ProtNLM"/>
    </source>
</evidence>
<dbReference type="CDD" id="cd11056">
    <property type="entry name" value="CYP6-like"/>
    <property type="match status" value="1"/>
</dbReference>
<dbReference type="GO" id="GO:0004497">
    <property type="term" value="F:monooxygenase activity"/>
    <property type="evidence" value="ECO:0007669"/>
    <property type="project" value="UniProtKB-KW"/>
</dbReference>
<dbReference type="InterPro" id="IPR001128">
    <property type="entry name" value="Cyt_P450"/>
</dbReference>
<evidence type="ECO:0000256" key="11">
    <source>
        <dbReference type="ARBA" id="ARBA00023033"/>
    </source>
</evidence>
<name>A0A8J6LIF8_TENMO</name>
<reference evidence="15" key="2">
    <citation type="submission" date="2021-08" db="EMBL/GenBank/DDBJ databases">
        <authorList>
            <person name="Eriksson T."/>
        </authorList>
    </citation>
    <scope>NUCLEOTIDE SEQUENCE</scope>
    <source>
        <strain evidence="15">Stoneville</strain>
        <tissue evidence="15">Whole head</tissue>
    </source>
</reference>
<comment type="similarity">
    <text evidence="4 14">Belongs to the cytochrome P450 family.</text>
</comment>
<feature type="binding site" description="axial binding residue" evidence="13">
    <location>
        <position position="395"/>
    </location>
    <ligand>
        <name>heme</name>
        <dbReference type="ChEBI" id="CHEBI:30413"/>
    </ligand>
    <ligandPart>
        <name>Fe</name>
        <dbReference type="ChEBI" id="CHEBI:18248"/>
    </ligandPart>
</feature>
<dbReference type="SUPFAM" id="SSF48264">
    <property type="entry name" value="Cytochrome P450"/>
    <property type="match status" value="1"/>
</dbReference>
<reference evidence="15" key="1">
    <citation type="journal article" date="2020" name="J Insects Food Feed">
        <title>The yellow mealworm (Tenebrio molitor) genome: a resource for the emerging insects as food and feed industry.</title>
        <authorList>
            <person name="Eriksson T."/>
            <person name="Andere A."/>
            <person name="Kelstrup H."/>
            <person name="Emery V."/>
            <person name="Picard C."/>
        </authorList>
    </citation>
    <scope>NUCLEOTIDE SEQUENCE</scope>
    <source>
        <strain evidence="15">Stoneville</strain>
        <tissue evidence="15">Whole head</tissue>
    </source>
</reference>
<dbReference type="Gene3D" id="1.10.630.10">
    <property type="entry name" value="Cytochrome P450"/>
    <property type="match status" value="1"/>
</dbReference>
<keyword evidence="10 13" id="KW-0408">Iron</keyword>
<evidence type="ECO:0000256" key="2">
    <source>
        <dbReference type="ARBA" id="ARBA00004174"/>
    </source>
</evidence>
<keyword evidence="6 13" id="KW-0479">Metal-binding</keyword>
<comment type="subcellular location">
    <subcellularLocation>
        <location evidence="3">Endoplasmic reticulum membrane</location>
        <topology evidence="3">Peripheral membrane protein</topology>
    </subcellularLocation>
    <subcellularLocation>
        <location evidence="2">Microsome membrane</location>
        <topology evidence="2">Peripheral membrane protein</topology>
    </subcellularLocation>
</comment>
<dbReference type="GO" id="GO:0005506">
    <property type="term" value="F:iron ion binding"/>
    <property type="evidence" value="ECO:0007669"/>
    <property type="project" value="InterPro"/>
</dbReference>
<evidence type="ECO:0000313" key="15">
    <source>
        <dbReference type="EMBL" id="KAH0814911.1"/>
    </source>
</evidence>
<evidence type="ECO:0000256" key="14">
    <source>
        <dbReference type="RuleBase" id="RU000461"/>
    </source>
</evidence>
<dbReference type="EMBL" id="JABDTM020023792">
    <property type="protein sequence ID" value="KAH0814911.1"/>
    <property type="molecule type" value="Genomic_DNA"/>
</dbReference>
<keyword evidence="11 14" id="KW-0503">Monooxygenase</keyword>
<dbReference type="FunFam" id="1.10.630.10:FF:000042">
    <property type="entry name" value="Cytochrome P450"/>
    <property type="match status" value="1"/>
</dbReference>
<evidence type="ECO:0000256" key="3">
    <source>
        <dbReference type="ARBA" id="ARBA00004406"/>
    </source>
</evidence>
<evidence type="ECO:0000256" key="12">
    <source>
        <dbReference type="ARBA" id="ARBA00023136"/>
    </source>
</evidence>
<gene>
    <name evidence="15" type="ORF">GEV33_007881</name>
</gene>
<dbReference type="Pfam" id="PF00067">
    <property type="entry name" value="p450"/>
    <property type="match status" value="1"/>
</dbReference>
<accession>A0A8J6LIF8</accession>
<dbReference type="InterPro" id="IPR002401">
    <property type="entry name" value="Cyt_P450_E_grp-I"/>
</dbReference>
<dbReference type="Proteomes" id="UP000719412">
    <property type="component" value="Unassembled WGS sequence"/>
</dbReference>
<dbReference type="GO" id="GO:0005789">
    <property type="term" value="C:endoplasmic reticulum membrane"/>
    <property type="evidence" value="ECO:0007669"/>
    <property type="project" value="UniProtKB-SubCell"/>
</dbReference>
<dbReference type="GO" id="GO:0016705">
    <property type="term" value="F:oxidoreductase activity, acting on paired donors, with incorporation or reduction of molecular oxygen"/>
    <property type="evidence" value="ECO:0007669"/>
    <property type="project" value="InterPro"/>
</dbReference>